<dbReference type="Proteomes" id="UP000028725">
    <property type="component" value="Unassembled WGS sequence"/>
</dbReference>
<gene>
    <name evidence="1" type="ORF">DB31_3998</name>
</gene>
<dbReference type="RefSeq" id="WP_044197390.1">
    <property type="nucleotide sequence ID" value="NZ_JMCB01000022.1"/>
</dbReference>
<dbReference type="AlphaFoldDB" id="A0A085W3M5"/>
<evidence type="ECO:0000313" key="1">
    <source>
        <dbReference type="EMBL" id="KFE62288.1"/>
    </source>
</evidence>
<dbReference type="EMBL" id="JMCB01000022">
    <property type="protein sequence ID" value="KFE62288.1"/>
    <property type="molecule type" value="Genomic_DNA"/>
</dbReference>
<protein>
    <submittedName>
        <fullName evidence="1">Uncharacterized protein</fullName>
    </submittedName>
</protein>
<dbReference type="OrthoDB" id="5511257at2"/>
<accession>A0A085W3M5</accession>
<evidence type="ECO:0000313" key="2">
    <source>
        <dbReference type="Proteomes" id="UP000028725"/>
    </source>
</evidence>
<name>A0A085W3M5_9BACT</name>
<proteinExistence type="predicted"/>
<sequence length="324" mass="34837">MTIDIAFKTPDALVFATDGLATVMEVDGRGQERFLSNMANVEKLVPLSHDRLLAMFNGVGSIGGGTVATSLRAFDDRAPLREGESVGDYARRLHVELEAQALRKLGALPRPFHLIIGGFAPPPKEGVEPPTLWSIQWSVDPNIPTTPTPILHTEEDGSDIKHAFGVHYAGVTEAVARFVEGFDPALPEKLAVLLAGTDAEDAPPGLLEQLAQEARRTGTPSLPLSNADAQALSRRYARRVLRAAFFSPAQEPLSEHFSLQAAVDYCVFLAQCAYARENLSPTRRGAPRVGSTLQVAYVVPNRPAHVLASIKLGVRLQGIDGGLP</sequence>
<comment type="caution">
    <text evidence="1">The sequence shown here is derived from an EMBL/GenBank/DDBJ whole genome shotgun (WGS) entry which is preliminary data.</text>
</comment>
<reference evidence="1 2" key="1">
    <citation type="submission" date="2014-04" db="EMBL/GenBank/DDBJ databases">
        <title>Genome assembly of Hyalangium minutum DSM 14724.</title>
        <authorList>
            <person name="Sharma G."/>
            <person name="Subramanian S."/>
        </authorList>
    </citation>
    <scope>NUCLEOTIDE SEQUENCE [LARGE SCALE GENOMIC DNA]</scope>
    <source>
        <strain evidence="1 2">DSM 14724</strain>
    </source>
</reference>
<organism evidence="1 2">
    <name type="scientific">Hyalangium minutum</name>
    <dbReference type="NCBI Taxonomy" id="394096"/>
    <lineage>
        <taxon>Bacteria</taxon>
        <taxon>Pseudomonadati</taxon>
        <taxon>Myxococcota</taxon>
        <taxon>Myxococcia</taxon>
        <taxon>Myxococcales</taxon>
        <taxon>Cystobacterineae</taxon>
        <taxon>Archangiaceae</taxon>
        <taxon>Hyalangium</taxon>
    </lineage>
</organism>
<keyword evidence="2" id="KW-1185">Reference proteome</keyword>